<evidence type="ECO:0000313" key="4">
    <source>
        <dbReference type="Proteomes" id="UP000030739"/>
    </source>
</evidence>
<evidence type="ECO:0000259" key="1">
    <source>
        <dbReference type="Pfam" id="PF26097"/>
    </source>
</evidence>
<sequence>MDHQYIEDLRALEDKKEAKDKLVEYAEQFNIKVKKTRSFDNIVLDIDAAFKELAKEPMPENNEGLSISDLIDAANDIEGKNDFIDGSTDVKEEAKLLFDAPEAKPAVLNIQAPIGDVTVAVVANQEGEMAIVESPVKPIDEAALKEVVQKIIESEKDDQTEIFELKPGYSPSLIKIGPGNGYVTLPWWIYEWISKTPDWKQKPTAFPHYHGLDSILSLIYYIKREGSVRIRETRNSSFVTLQ</sequence>
<organism evidence="3 4">
    <name type="scientific">Pectobacterium bacteriophage PM2</name>
    <dbReference type="NCBI Taxonomy" id="1429794"/>
    <lineage>
        <taxon>Viruses</taxon>
        <taxon>Duplodnaviria</taxon>
        <taxon>Heunggongvirae</taxon>
        <taxon>Uroviricota</taxon>
        <taxon>Caudoviricetes</taxon>
        <taxon>Pantevenvirales</taxon>
        <taxon>Straboviridae</taxon>
        <taxon>Tevenvirinae</taxon>
        <taxon>Mosugukvirus</taxon>
        <taxon>Mosugukvirus pm2</taxon>
    </lineage>
</organism>
<dbReference type="Pfam" id="PF26098">
    <property type="entry name" value="Phage_Inh_C"/>
    <property type="match status" value="1"/>
</dbReference>
<dbReference type="InterPro" id="IPR059055">
    <property type="entry name" value="Inh_C"/>
</dbReference>
<dbReference type="GeneID" id="26638097"/>
<evidence type="ECO:0000259" key="2">
    <source>
        <dbReference type="Pfam" id="PF26098"/>
    </source>
</evidence>
<name>A0A0A0Q0L1_9CAUD</name>
<dbReference type="Pfam" id="PF26097">
    <property type="entry name" value="Phage_Inh_N"/>
    <property type="match status" value="1"/>
</dbReference>
<gene>
    <name evidence="3" type="ORF">PM2_204</name>
</gene>
<feature type="domain" description="Inh C-terminal" evidence="2">
    <location>
        <begin position="181"/>
        <end position="242"/>
    </location>
</feature>
<dbReference type="OrthoDB" id="8009at10239"/>
<proteinExistence type="predicted"/>
<feature type="domain" description="Inh N-terminal" evidence="1">
    <location>
        <begin position="1"/>
        <end position="49"/>
    </location>
</feature>
<accession>A0A0A0Q0L1</accession>
<keyword evidence="4" id="KW-1185">Reference proteome</keyword>
<reference evidence="3 4" key="1">
    <citation type="journal article" date="2015" name="Plant Pathol. J.">
        <title>Isolation and Genomic Characterization of the T4-Like Bacteriophage PM2 Infecting Pectobacterium carotovorum subsp. carotovorum.</title>
        <authorList>
            <person name="Lim J.A."/>
            <person name="Lee D.H."/>
            <person name="Heu S."/>
        </authorList>
    </citation>
    <scope>NUCLEOTIDE SEQUENCE [LARGE SCALE GENOMIC DNA]</scope>
</reference>
<dbReference type="EMBL" id="KF835987">
    <property type="protein sequence ID" value="AHY25166.1"/>
    <property type="molecule type" value="Genomic_DNA"/>
</dbReference>
<dbReference type="RefSeq" id="YP_009211625.1">
    <property type="nucleotide sequence ID" value="NC_028940.1"/>
</dbReference>
<dbReference type="InterPro" id="IPR016594">
    <property type="entry name" value="Inh_T4"/>
</dbReference>
<dbReference type="Proteomes" id="UP000030739">
    <property type="component" value="Segment"/>
</dbReference>
<evidence type="ECO:0000313" key="3">
    <source>
        <dbReference type="EMBL" id="AHY25166.1"/>
    </source>
</evidence>
<dbReference type="KEGG" id="vg:26638097"/>
<dbReference type="PIRSF" id="PIRSF012159">
    <property type="entry name" value="Inh_gp21_prd"/>
    <property type="match status" value="1"/>
</dbReference>
<protein>
    <submittedName>
        <fullName evidence="3">Minor capsid protein</fullName>
    </submittedName>
</protein>
<dbReference type="InterPro" id="IPR059054">
    <property type="entry name" value="Inh_N"/>
</dbReference>